<name>A0A261Y1N4_9FUNG</name>
<dbReference type="ESTHER" id="9fung-a0a261y1n4">
    <property type="family name" value="PHAZ7_phb_depolymerase"/>
</dbReference>
<evidence type="ECO:0000256" key="1">
    <source>
        <dbReference type="SAM" id="SignalP"/>
    </source>
</evidence>
<proteinExistence type="predicted"/>
<gene>
    <name evidence="2" type="ORF">BZG36_02241</name>
</gene>
<dbReference type="GO" id="GO:0016042">
    <property type="term" value="P:lipid catabolic process"/>
    <property type="evidence" value="ECO:0007669"/>
    <property type="project" value="InterPro"/>
</dbReference>
<evidence type="ECO:0000313" key="2">
    <source>
        <dbReference type="EMBL" id="OZJ04520.1"/>
    </source>
</evidence>
<evidence type="ECO:0008006" key="4">
    <source>
        <dbReference type="Google" id="ProtNLM"/>
    </source>
</evidence>
<dbReference type="Proteomes" id="UP000242875">
    <property type="component" value="Unassembled WGS sequence"/>
</dbReference>
<comment type="caution">
    <text evidence="2">The sequence shown here is derived from an EMBL/GenBank/DDBJ whole genome shotgun (WGS) entry which is preliminary data.</text>
</comment>
<dbReference type="AlphaFoldDB" id="A0A261Y1N4"/>
<sequence>MKTLQWATMLSLAATVRGQFAGGFSPSNAPYGGFGGGSCTSTHTPIIFLHGNGNNAQNWFDGVSQGAPNPVATFQNAGYTPCDLFGVTWLSTSAQAASQAQYNYHEEGKAKIVSNFIADVLSYTGKSKVVIIGHSMGVTVGLHGITYENQWGNIDTFLSIAGAMKGLDSCLAVGYANAYYPTCGSQNVYDSNVFGFYPSQNPRMQSGGFRDYPSQLGGVTFYSINAGTSDEIICSTGTNCQSSVFDSSSNIHAQINVGYGSPSVNGNDDSSGVGHFRAKRNTGAIQVNMILNRCSGTGCCSGYSGPTCATS</sequence>
<dbReference type="SUPFAM" id="SSF53474">
    <property type="entry name" value="alpha/beta-Hydrolases"/>
    <property type="match status" value="1"/>
</dbReference>
<dbReference type="PANTHER" id="PTHR32015:SF1">
    <property type="entry name" value="LIPASE"/>
    <property type="match status" value="1"/>
</dbReference>
<dbReference type="InterPro" id="IPR002918">
    <property type="entry name" value="Lipase_EstA/Esterase_EstB"/>
</dbReference>
<evidence type="ECO:0000313" key="3">
    <source>
        <dbReference type="Proteomes" id="UP000242875"/>
    </source>
</evidence>
<protein>
    <recommendedName>
        <fullName evidence="4">AB hydrolase-1 domain-containing protein</fullName>
    </recommendedName>
</protein>
<dbReference type="EMBL" id="MVBO01000038">
    <property type="protein sequence ID" value="OZJ04520.1"/>
    <property type="molecule type" value="Genomic_DNA"/>
</dbReference>
<feature type="chain" id="PRO_5013192951" description="AB hydrolase-1 domain-containing protein" evidence="1">
    <location>
        <begin position="19"/>
        <end position="311"/>
    </location>
</feature>
<dbReference type="OrthoDB" id="9974421at2759"/>
<keyword evidence="1" id="KW-0732">Signal</keyword>
<organism evidence="2 3">
    <name type="scientific">Bifiguratus adelaidae</name>
    <dbReference type="NCBI Taxonomy" id="1938954"/>
    <lineage>
        <taxon>Eukaryota</taxon>
        <taxon>Fungi</taxon>
        <taxon>Fungi incertae sedis</taxon>
        <taxon>Mucoromycota</taxon>
        <taxon>Mucoromycotina</taxon>
        <taxon>Endogonomycetes</taxon>
        <taxon>Endogonales</taxon>
        <taxon>Endogonales incertae sedis</taxon>
        <taxon>Bifiguratus</taxon>
    </lineage>
</organism>
<dbReference type="GO" id="GO:0016298">
    <property type="term" value="F:lipase activity"/>
    <property type="evidence" value="ECO:0007669"/>
    <property type="project" value="TreeGrafter"/>
</dbReference>
<dbReference type="PANTHER" id="PTHR32015">
    <property type="entry name" value="FASTING INDUCED LIPASE"/>
    <property type="match status" value="1"/>
</dbReference>
<dbReference type="Gene3D" id="3.40.50.1820">
    <property type="entry name" value="alpha/beta hydrolase"/>
    <property type="match status" value="1"/>
</dbReference>
<dbReference type="Pfam" id="PF01674">
    <property type="entry name" value="Lipase_2"/>
    <property type="match status" value="1"/>
</dbReference>
<reference evidence="2 3" key="1">
    <citation type="journal article" date="2017" name="Mycologia">
        <title>Bifiguratus adelaidae, gen. et sp. nov., a new member of Mucoromycotina in endophytic and soil-dwelling habitats.</title>
        <authorList>
            <person name="Torres-Cruz T.J."/>
            <person name="Billingsley Tobias T.L."/>
            <person name="Almatruk M."/>
            <person name="Hesse C."/>
            <person name="Kuske C.R."/>
            <person name="Desiro A."/>
            <person name="Benucci G.M."/>
            <person name="Bonito G."/>
            <person name="Stajich J.E."/>
            <person name="Dunlap C."/>
            <person name="Arnold A.E."/>
            <person name="Porras-Alfaro A."/>
        </authorList>
    </citation>
    <scope>NUCLEOTIDE SEQUENCE [LARGE SCALE GENOMIC DNA]</scope>
    <source>
        <strain evidence="2 3">AZ0501</strain>
    </source>
</reference>
<accession>A0A261Y1N4</accession>
<dbReference type="InterPro" id="IPR029058">
    <property type="entry name" value="AB_hydrolase_fold"/>
</dbReference>
<keyword evidence="3" id="KW-1185">Reference proteome</keyword>
<feature type="signal peptide" evidence="1">
    <location>
        <begin position="1"/>
        <end position="18"/>
    </location>
</feature>